<dbReference type="RefSeq" id="WP_086329259.1">
    <property type="nucleotide sequence ID" value="NZ_NGLE02000001.1"/>
</dbReference>
<dbReference type="OrthoDB" id="9861547at2"/>
<dbReference type="STRING" id="1834181.A5880_000300"/>
<comment type="caution">
    <text evidence="2">The sequence shown here is derived from an EMBL/GenBank/DDBJ whole genome shotgun (WGS) entry which is preliminary data.</text>
</comment>
<evidence type="ECO:0000313" key="2">
    <source>
        <dbReference type="EMBL" id="OTO09621.1"/>
    </source>
</evidence>
<dbReference type="EMBL" id="NGLE02000001">
    <property type="protein sequence ID" value="MEI5994811.1"/>
    <property type="molecule type" value="Genomic_DNA"/>
</dbReference>
<dbReference type="EMBL" id="NGLE01000001">
    <property type="protein sequence ID" value="OTO09621.1"/>
    <property type="molecule type" value="Genomic_DNA"/>
</dbReference>
<dbReference type="AlphaFoldDB" id="A0A242CHD6"/>
<name>A0A242CHD6_9ENTE</name>
<evidence type="ECO:0000313" key="3">
    <source>
        <dbReference type="Proteomes" id="UP000195139"/>
    </source>
</evidence>
<sequence>MSQQFESPKYYQLIYWKGSDEEEGTFKEIECLIDSQTIDKLLEVAPPKFIKIIVDDGEQMIFQTENINTIKQIFSPRNS</sequence>
<accession>A0A242CHD6</accession>
<reference evidence="1 3" key="2">
    <citation type="submission" date="2018-07" db="EMBL/GenBank/DDBJ databases">
        <title>The Genome Sequence of Enterococcus sp. DIV0659b.</title>
        <authorList>
            <consortium name="The Broad Institute Genomics Platform"/>
            <consortium name="The Broad Institute Genomic Center for Infectious Diseases"/>
            <person name="Earl A."/>
            <person name="Manson A."/>
            <person name="Schwartman J."/>
            <person name="Gilmore M."/>
            <person name="Abouelleil A."/>
            <person name="Cao P."/>
            <person name="Chapman S."/>
            <person name="Cusick C."/>
            <person name="Shea T."/>
            <person name="Young S."/>
            <person name="Neafsey D."/>
            <person name="Nusbaum C."/>
            <person name="Birren B."/>
        </authorList>
    </citation>
    <scope>NUCLEOTIDE SEQUENCE [LARGE SCALE GENOMIC DNA]</scope>
    <source>
        <strain evidence="1 3">4G2_DIV0659</strain>
    </source>
</reference>
<evidence type="ECO:0000313" key="1">
    <source>
        <dbReference type="EMBL" id="MEI5994811.1"/>
    </source>
</evidence>
<dbReference type="Proteomes" id="UP000195139">
    <property type="component" value="Unassembled WGS sequence"/>
</dbReference>
<keyword evidence="3" id="KW-1185">Reference proteome</keyword>
<gene>
    <name evidence="2" type="ORF">A5880_000300</name>
    <name evidence="1" type="ORF">A5880_002397</name>
</gene>
<proteinExistence type="predicted"/>
<protein>
    <submittedName>
        <fullName evidence="2">Uncharacterized protein</fullName>
    </submittedName>
</protein>
<organism evidence="2">
    <name type="scientific">Candidatus Enterococcus mansonii</name>
    <dbReference type="NCBI Taxonomy" id="1834181"/>
    <lineage>
        <taxon>Bacteria</taxon>
        <taxon>Bacillati</taxon>
        <taxon>Bacillota</taxon>
        <taxon>Bacilli</taxon>
        <taxon>Lactobacillales</taxon>
        <taxon>Enterococcaceae</taxon>
        <taxon>Enterococcus</taxon>
    </lineage>
</organism>
<reference evidence="2" key="1">
    <citation type="submission" date="2017-05" db="EMBL/GenBank/DDBJ databases">
        <title>The Genome Sequence of Enterococcus sp. 4G2_DIV0659.</title>
        <authorList>
            <consortium name="The Broad Institute Genomics Platform"/>
            <consortium name="The Broad Institute Genomic Center for Infectious Diseases"/>
            <person name="Earl A."/>
            <person name="Manson A."/>
            <person name="Schwartman J."/>
            <person name="Gilmore M."/>
            <person name="Abouelleil A."/>
            <person name="Cao P."/>
            <person name="Chapman S."/>
            <person name="Cusick C."/>
            <person name="Shea T."/>
            <person name="Young S."/>
            <person name="Neafsey D."/>
            <person name="Nusbaum C."/>
            <person name="Birren B."/>
        </authorList>
    </citation>
    <scope>NUCLEOTIDE SEQUENCE [LARGE SCALE GENOMIC DNA]</scope>
    <source>
        <strain evidence="2">4G2_DIV0659</strain>
    </source>
</reference>